<dbReference type="InterPro" id="IPR010093">
    <property type="entry name" value="SinI_DNA-bd"/>
</dbReference>
<organism evidence="2 3">
    <name type="scientific">Blastococcus xanthinilyticus</name>
    <dbReference type="NCBI Taxonomy" id="1564164"/>
    <lineage>
        <taxon>Bacteria</taxon>
        <taxon>Bacillati</taxon>
        <taxon>Actinomycetota</taxon>
        <taxon>Actinomycetes</taxon>
        <taxon>Geodermatophilales</taxon>
        <taxon>Geodermatophilaceae</taxon>
        <taxon>Blastococcus</taxon>
    </lineage>
</organism>
<keyword evidence="3" id="KW-1185">Reference proteome</keyword>
<dbReference type="GO" id="GO:0003677">
    <property type="term" value="F:DNA binding"/>
    <property type="evidence" value="ECO:0007669"/>
    <property type="project" value="InterPro"/>
</dbReference>
<dbReference type="InterPro" id="IPR041657">
    <property type="entry name" value="HTH_17"/>
</dbReference>
<evidence type="ECO:0000313" key="2">
    <source>
        <dbReference type="EMBL" id="TYP82045.1"/>
    </source>
</evidence>
<name>A0A5S5CP03_9ACTN</name>
<accession>A0A5S5CP03</accession>
<dbReference type="NCBIfam" id="TIGR01764">
    <property type="entry name" value="excise"/>
    <property type="match status" value="1"/>
</dbReference>
<proteinExistence type="predicted"/>
<dbReference type="Proteomes" id="UP000322499">
    <property type="component" value="Unassembled WGS sequence"/>
</dbReference>
<evidence type="ECO:0000313" key="3">
    <source>
        <dbReference type="Proteomes" id="UP000322499"/>
    </source>
</evidence>
<dbReference type="Pfam" id="PF12728">
    <property type="entry name" value="HTH_17"/>
    <property type="match status" value="1"/>
</dbReference>
<gene>
    <name evidence="2" type="ORF">BD833_12029</name>
</gene>
<comment type="caution">
    <text evidence="2">The sequence shown here is derived from an EMBL/GenBank/DDBJ whole genome shotgun (WGS) entry which is preliminary data.</text>
</comment>
<reference evidence="2 3" key="1">
    <citation type="submission" date="2019-07" db="EMBL/GenBank/DDBJ databases">
        <title>Genomic Encyclopedia of Archaeal and Bacterial Type Strains, Phase II (KMG-II): from individual species to whole genera.</title>
        <authorList>
            <person name="Goeker M."/>
        </authorList>
    </citation>
    <scope>NUCLEOTIDE SEQUENCE [LARGE SCALE GENOMIC DNA]</scope>
    <source>
        <strain evidence="2 3">DSM 46842</strain>
    </source>
</reference>
<protein>
    <submittedName>
        <fullName evidence="2">Excisionase family DNA binding protein</fullName>
    </submittedName>
</protein>
<feature type="domain" description="Helix-turn-helix" evidence="1">
    <location>
        <begin position="25"/>
        <end position="71"/>
    </location>
</feature>
<dbReference type="AlphaFoldDB" id="A0A5S5CP03"/>
<dbReference type="EMBL" id="VNHW01000020">
    <property type="protein sequence ID" value="TYP82045.1"/>
    <property type="molecule type" value="Genomic_DNA"/>
</dbReference>
<sequence>MSYDRRAARPTALGAAPARREPASFLTAAEVAAEMRVSKMTVYRLAEELGAVRIGRSLRYPAAGVDQYLAGGGS</sequence>
<evidence type="ECO:0000259" key="1">
    <source>
        <dbReference type="Pfam" id="PF12728"/>
    </source>
</evidence>